<gene>
    <name evidence="1" type="ORF">H9660_10855</name>
</gene>
<dbReference type="EMBL" id="JACSQZ010000039">
    <property type="protein sequence ID" value="MBD7915643.1"/>
    <property type="molecule type" value="Genomic_DNA"/>
</dbReference>
<protein>
    <submittedName>
        <fullName evidence="1">DUF1533 domain-containing protein</fullName>
    </submittedName>
</protein>
<keyword evidence="2" id="KW-1185">Reference proteome</keyword>
<accession>A0ABR8Q5E8</accession>
<sequence>VTIEITNTKNTSAKDFNFVLDSIEVINEKTTVEIIEPGKYEQDNINISYKGSWNNQNSPSYSGGSAMLSNKIGDTITFQFNGTGIKLYSYKAYICGIAKVTIDNETYSIDTYSPSAIAKALILDKNDLVPGNHTVTIEITNTKNTSAKDFNFVLDSIEVLE</sequence>
<proteinExistence type="predicted"/>
<evidence type="ECO:0000313" key="2">
    <source>
        <dbReference type="Proteomes" id="UP000640335"/>
    </source>
</evidence>
<name>A0ABR8Q5E8_9CLOT</name>
<dbReference type="Proteomes" id="UP000640335">
    <property type="component" value="Unassembled WGS sequence"/>
</dbReference>
<feature type="non-terminal residue" evidence="1">
    <location>
        <position position="1"/>
    </location>
</feature>
<organism evidence="1 2">
    <name type="scientific">Clostridium gallinarum</name>
    <dbReference type="NCBI Taxonomy" id="2762246"/>
    <lineage>
        <taxon>Bacteria</taxon>
        <taxon>Bacillati</taxon>
        <taxon>Bacillota</taxon>
        <taxon>Clostridia</taxon>
        <taxon>Eubacteriales</taxon>
        <taxon>Clostridiaceae</taxon>
        <taxon>Clostridium</taxon>
    </lineage>
</organism>
<evidence type="ECO:0000313" key="1">
    <source>
        <dbReference type="EMBL" id="MBD7915643.1"/>
    </source>
</evidence>
<comment type="caution">
    <text evidence="1">The sequence shown here is derived from an EMBL/GenBank/DDBJ whole genome shotgun (WGS) entry which is preliminary data.</text>
</comment>
<reference evidence="1 2" key="1">
    <citation type="submission" date="2020-08" db="EMBL/GenBank/DDBJ databases">
        <title>A Genomic Blueprint of the Chicken Gut Microbiome.</title>
        <authorList>
            <person name="Gilroy R."/>
            <person name="Ravi A."/>
            <person name="Getino M."/>
            <person name="Pursley I."/>
            <person name="Horton D.L."/>
            <person name="Alikhan N.-F."/>
            <person name="Baker D."/>
            <person name="Gharbi K."/>
            <person name="Hall N."/>
            <person name="Watson M."/>
            <person name="Adriaenssens E.M."/>
            <person name="Foster-Nyarko E."/>
            <person name="Jarju S."/>
            <person name="Secka A."/>
            <person name="Antonio M."/>
            <person name="Oren A."/>
            <person name="Chaudhuri R."/>
            <person name="La Ragione R.M."/>
            <person name="Hildebrand F."/>
            <person name="Pallen M.J."/>
        </authorList>
    </citation>
    <scope>NUCLEOTIDE SEQUENCE [LARGE SCALE GENOMIC DNA]</scope>
    <source>
        <strain evidence="1 2">Sa3CUN1</strain>
    </source>
</reference>
<dbReference type="Gene3D" id="2.60.120.260">
    <property type="entry name" value="Galactose-binding domain-like"/>
    <property type="match status" value="1"/>
</dbReference>